<dbReference type="EMBL" id="CP002991">
    <property type="protein sequence ID" value="AEM78035.1"/>
    <property type="molecule type" value="Genomic_DNA"/>
</dbReference>
<dbReference type="PANTHER" id="PTHR12526">
    <property type="entry name" value="GLYCOSYLTRANSFERASE"/>
    <property type="match status" value="1"/>
</dbReference>
<dbReference type="InterPro" id="IPR001296">
    <property type="entry name" value="Glyco_trans_1"/>
</dbReference>
<evidence type="ECO:0000313" key="5">
    <source>
        <dbReference type="EMBL" id="AEM78035.1"/>
    </source>
</evidence>
<feature type="domain" description="Glycosyl transferase family 1" evidence="2">
    <location>
        <begin position="695"/>
        <end position="844"/>
    </location>
</feature>
<dbReference type="eggNOG" id="COG0463">
    <property type="taxonomic scope" value="Bacteria"/>
</dbReference>
<dbReference type="eggNOG" id="COG0438">
    <property type="taxonomic scope" value="Bacteria"/>
</dbReference>
<dbReference type="InterPro" id="IPR001173">
    <property type="entry name" value="Glyco_trans_2-like"/>
</dbReference>
<reference evidence="5 6" key="1">
    <citation type="submission" date="2011-08" db="EMBL/GenBank/DDBJ databases">
        <title>Complete sequence of Thermoanaerobacter wiegelii Rt8.B1.</title>
        <authorList>
            <consortium name="US DOE Joint Genome Institute"/>
            <person name="Lucas S."/>
            <person name="Han J."/>
            <person name="Lapidus A."/>
            <person name="Cheng J.-F."/>
            <person name="Goodwin L."/>
            <person name="Pitluck S."/>
            <person name="Peters L."/>
            <person name="Mikhailova N."/>
            <person name="Zeytun A."/>
            <person name="Daligault H."/>
            <person name="Detter J.C."/>
            <person name="Han C."/>
            <person name="Tapia R."/>
            <person name="Land M."/>
            <person name="Hauser L."/>
            <person name="Kyrpides N."/>
            <person name="Ivanova N."/>
            <person name="Pagani I."/>
            <person name="Hemme C."/>
            <person name="Woyke T."/>
        </authorList>
    </citation>
    <scope>NUCLEOTIDE SEQUENCE [LARGE SCALE GENOMIC DNA]</scope>
    <source>
        <strain evidence="5 6">Rt8.B1</strain>
    </source>
</reference>
<dbReference type="InterPro" id="IPR028098">
    <property type="entry name" value="Glyco_trans_4-like_N"/>
</dbReference>
<dbReference type="Pfam" id="PF13439">
    <property type="entry name" value="Glyco_transf_4"/>
    <property type="match status" value="1"/>
</dbReference>
<dbReference type="SMART" id="SM00028">
    <property type="entry name" value="TPR"/>
    <property type="match status" value="4"/>
</dbReference>
<dbReference type="CDD" id="cd03801">
    <property type="entry name" value="GT4_PimA-like"/>
    <property type="match status" value="2"/>
</dbReference>
<evidence type="ECO:0000313" key="6">
    <source>
        <dbReference type="Proteomes" id="UP000008276"/>
    </source>
</evidence>
<dbReference type="GO" id="GO:0016757">
    <property type="term" value="F:glycosyltransferase activity"/>
    <property type="evidence" value="ECO:0007669"/>
    <property type="project" value="InterPro"/>
</dbReference>
<dbReference type="STRING" id="697303.Thewi_0578"/>
<dbReference type="KEGG" id="twi:Thewi_0578"/>
<dbReference type="Pfam" id="PF00535">
    <property type="entry name" value="Glycos_transf_2"/>
    <property type="match status" value="1"/>
</dbReference>
<keyword evidence="5" id="KW-0808">Transferase</keyword>
<organism evidence="5 6">
    <name type="scientific">Thermoanaerobacter wiegelii Rt8.B1</name>
    <dbReference type="NCBI Taxonomy" id="697303"/>
    <lineage>
        <taxon>Bacteria</taxon>
        <taxon>Bacillati</taxon>
        <taxon>Bacillota</taxon>
        <taxon>Clostridia</taxon>
        <taxon>Thermoanaerobacterales</taxon>
        <taxon>Thermoanaerobacteraceae</taxon>
        <taxon>Thermoanaerobacter</taxon>
    </lineage>
</organism>
<dbReference type="Pfam" id="PF00534">
    <property type="entry name" value="Glycos_transf_1"/>
    <property type="match status" value="2"/>
</dbReference>
<dbReference type="InterPro" id="IPR029044">
    <property type="entry name" value="Nucleotide-diphossugar_trans"/>
</dbReference>
<dbReference type="RefSeq" id="WP_014062376.1">
    <property type="nucleotide sequence ID" value="NC_015958.1"/>
</dbReference>
<dbReference type="SUPFAM" id="SSF53756">
    <property type="entry name" value="UDP-Glycosyltransferase/glycogen phosphorylase"/>
    <property type="match status" value="2"/>
</dbReference>
<dbReference type="CDD" id="cd02511">
    <property type="entry name" value="Beta4Glucosyltransferase"/>
    <property type="match status" value="1"/>
</dbReference>
<protein>
    <submittedName>
        <fullName evidence="5">Glycosyl transferase group 1</fullName>
    </submittedName>
</protein>
<gene>
    <name evidence="5" type="ORF">Thewi_0578</name>
</gene>
<keyword evidence="6" id="KW-1185">Reference proteome</keyword>
<dbReference type="PANTHER" id="PTHR12526:SF634">
    <property type="entry name" value="BLL3361 PROTEIN"/>
    <property type="match status" value="1"/>
</dbReference>
<feature type="domain" description="Glycosyl transferase family 1" evidence="2">
    <location>
        <begin position="174"/>
        <end position="344"/>
    </location>
</feature>
<evidence type="ECO:0000259" key="2">
    <source>
        <dbReference type="Pfam" id="PF00534"/>
    </source>
</evidence>
<name>G2MQY6_9THEO</name>
<feature type="repeat" description="TPR" evidence="1">
    <location>
        <begin position="1153"/>
        <end position="1186"/>
    </location>
</feature>
<dbReference type="Gene3D" id="3.90.550.10">
    <property type="entry name" value="Spore Coat Polysaccharide Biosynthesis Protein SpsA, Chain A"/>
    <property type="match status" value="1"/>
</dbReference>
<dbReference type="eggNOG" id="COG0457">
    <property type="taxonomic scope" value="Bacteria"/>
</dbReference>
<dbReference type="SUPFAM" id="SSF53448">
    <property type="entry name" value="Nucleotide-diphospho-sugar transferases"/>
    <property type="match status" value="1"/>
</dbReference>
<evidence type="ECO:0000259" key="3">
    <source>
        <dbReference type="Pfam" id="PF00535"/>
    </source>
</evidence>
<feature type="domain" description="Glycosyltransferase 2-like" evidence="3">
    <location>
        <begin position="885"/>
        <end position="1011"/>
    </location>
</feature>
<dbReference type="Proteomes" id="UP000008276">
    <property type="component" value="Chromosome"/>
</dbReference>
<dbReference type="Gene3D" id="3.40.50.11090">
    <property type="match status" value="1"/>
</dbReference>
<proteinExistence type="predicted"/>
<dbReference type="InterPro" id="IPR019734">
    <property type="entry name" value="TPR_rpt"/>
</dbReference>
<dbReference type="SUPFAM" id="SSF48452">
    <property type="entry name" value="TPR-like"/>
    <property type="match status" value="4"/>
</dbReference>
<dbReference type="HOGENOM" id="CLU_237938_0_0_9"/>
<keyword evidence="1" id="KW-0802">TPR repeat</keyword>
<accession>G2MQY6</accession>
<feature type="domain" description="Glycosyltransferase subfamily 4-like N-terminal" evidence="4">
    <location>
        <begin position="14"/>
        <end position="171"/>
    </location>
</feature>
<sequence length="1519" mass="176069">MNILLTTFWEYPHVGGVSSYITTLKNGFESTGNNVYVLSYNNVKEQIGKQYTLISLIENFKVVFSSLVKEISIKNNIDIIVCNDVIALLASKQAQVNIPCLLTVHGYLADEYIASNSILKGSIEEKYLRSLEEIAYKISDNIITVGERLKKYINKITQRDVFVINNFVDINKFKFIKINKPDNKFTILFSGRLTKQKGVIFLIKAMELLLNEFNNIELIIIGNGEDYHTLKNYIKDKNLDNYIKFEGIVDNKFMPEMYNKSDVVVVPSIKLDNVEEPFGIVAIEAMACRKAVIASGIGGLREIIVDGYNGFLVPDKNPEAIAEKIKYIILNPELSKEIGQNARKTVEEKFSTEIAIKKYYNIYKKTIEKYYELRQWPFIIKNSATNIDNKMSILNEEEKKLIEINTLIIDGRYKDAINLINYISNNLINNKYSDVINYMKAISFTKINDLDNAFNYISMINSINNDKYRLLYGDILLLKNNYSEAIEQYRKLEDDKLKKIRLSLCEFVSEGYLKLKNHDDLISKCINIFKENNYKLNITYLPIVNGVTGGMRIIYEQINRLIERGHNVEAISYYGNPDWFDLKLNVKKISLGEKVEKYISNTDAIVYTFWNQWYEINNLDNTLFLIQGDEFLFDDNKLDTSLRETVTNSYIYSESKFLAVSRFLKETIQEKYNRNCTVIKNAIDTEKFYCNSEIKQGDKIRIIIVGNAMLKFKGFDDILKAFNIVKDKGYDFEVIWITQSQPEINLEKYIRVYVNPPQEKIPELYRVADIYVAGSYYEACPLPPLEAMASGCAVVTTNSGGVTEYAKDGYNCLMSKPGDFYGLAEKIIQLIKDKDLRKKLVKNGLETIKEFTWNKAIDVLEDTLIENYLDVKPIKSSQFTLNTLSLCLITKDEEKNIARCINSVKDIVDEIVVVDTGSTDKTVEIAKSFGAKVIHAKWEDDFSKARNIAIENATGDWILFLDADEEIRKDDVSRIRLLLNDDTVEAYIFKFINYGGTNIANGLTEVHYNFRLFRNNGKLKYIYPIHENLRNVEENRLPIFKKADVTILHYGYLLETRIEKNKTEKYIKLISKYLEEHPDDKFQHGNLAVEYYNAKEYHKALKHLLIATKGMNVNSPTATRLIRYLIATYTALKDYDTALKIANDAKAFYIDIPDFKFFEGMIYAEQKRYEKAIEMFKECVAMGEYNGDFITMGGTGSYRAKYMAALCYEKLNKLNDAVREYIEILKENPSYQEVFIKFFDVLIKNEPPEDVYRFFEKHVDTKNPVNNAILAKLYINLGMFEMAKRYIDNINIDIEGLNSLKGTVYLGLKDYKKAIEYFDMEYGKAKEEATYQKVLCYILLKEIDKAKNLLWEISESSDKKLYMTIVGEMKAKFDDIKDSYFALLDLLISLKEFDLYNDVLNLYVNKFSKEEYEKYGQLMIKYGLEELAVEAYIRAANLNSQNPEVYRYLAERALGQDMYDEALSLAANAFNIDKMDVDNYVLLYKIYKTIGKHDEAEEINRMIKEIYPEIDLEERVSLY</sequence>
<evidence type="ECO:0000259" key="4">
    <source>
        <dbReference type="Pfam" id="PF13439"/>
    </source>
</evidence>
<dbReference type="eggNOG" id="COG0297">
    <property type="taxonomic scope" value="Bacteria"/>
</dbReference>
<dbReference type="InterPro" id="IPR011990">
    <property type="entry name" value="TPR-like_helical_dom_sf"/>
</dbReference>
<dbReference type="PROSITE" id="PS50005">
    <property type="entry name" value="TPR"/>
    <property type="match status" value="1"/>
</dbReference>
<evidence type="ECO:0000256" key="1">
    <source>
        <dbReference type="PROSITE-ProRule" id="PRU00339"/>
    </source>
</evidence>
<dbReference type="Gene3D" id="3.40.50.2000">
    <property type="entry name" value="Glycogen Phosphorylase B"/>
    <property type="match status" value="3"/>
</dbReference>
<dbReference type="Gene3D" id="1.25.40.10">
    <property type="entry name" value="Tetratricopeptide repeat domain"/>
    <property type="match status" value="3"/>
</dbReference>